<evidence type="ECO:0000313" key="2">
    <source>
        <dbReference type="EMBL" id="CVK85714.1"/>
    </source>
</evidence>
<keyword evidence="3" id="KW-1185">Reference proteome</keyword>
<organism evidence="2 3">
    <name type="scientific">Fusarium mangiferae</name>
    <name type="common">Mango malformation disease fungus</name>
    <dbReference type="NCBI Taxonomy" id="192010"/>
    <lineage>
        <taxon>Eukaryota</taxon>
        <taxon>Fungi</taxon>
        <taxon>Dikarya</taxon>
        <taxon>Ascomycota</taxon>
        <taxon>Pezizomycotina</taxon>
        <taxon>Sordariomycetes</taxon>
        <taxon>Hypocreomycetidae</taxon>
        <taxon>Hypocreales</taxon>
        <taxon>Nectriaceae</taxon>
        <taxon>Fusarium</taxon>
        <taxon>Fusarium fujikuroi species complex</taxon>
    </lineage>
</organism>
<evidence type="ECO:0000313" key="3">
    <source>
        <dbReference type="Proteomes" id="UP000184255"/>
    </source>
</evidence>
<protein>
    <submittedName>
        <fullName evidence="2">Uncharacterized protein</fullName>
    </submittedName>
</protein>
<accession>A0A1L7SPG2</accession>
<dbReference type="AlphaFoldDB" id="A0A1L7SPG2"/>
<comment type="caution">
    <text evidence="2">The sequence shown here is derived from an EMBL/GenBank/DDBJ whole genome shotgun (WGS) entry which is preliminary data.</text>
</comment>
<gene>
    <name evidence="2" type="ORF">FMAN_06730</name>
</gene>
<feature type="compositionally biased region" description="Acidic residues" evidence="1">
    <location>
        <begin position="192"/>
        <end position="202"/>
    </location>
</feature>
<dbReference type="RefSeq" id="XP_041677514.1">
    <property type="nucleotide sequence ID" value="XM_041826452.1"/>
</dbReference>
<feature type="region of interest" description="Disordered" evidence="1">
    <location>
        <begin position="155"/>
        <end position="208"/>
    </location>
</feature>
<sequence length="208" mass="24072">MTQSSLMGDLWDTVLDICGYDISKFRRDYPRKASYKNGYSREIFEELWRGREDRCPYWNDDPWPEFSHEAAEFTFESKLGQRLCARCRHCFDDGYGNDPCDNCGICLLVFQYSCTEELDVDHIHDRHCSRSRVGYFERSETTGYYEFRARSCSGLDSDGEESDYDNISSSRDEFENAQLPPAQAVTTHQSNDDEEIISEDESVGGVSL</sequence>
<name>A0A1L7SPG2_FUSMA</name>
<proteinExistence type="predicted"/>
<dbReference type="Proteomes" id="UP000184255">
    <property type="component" value="Unassembled WGS sequence"/>
</dbReference>
<dbReference type="GeneID" id="65085994"/>
<evidence type="ECO:0000256" key="1">
    <source>
        <dbReference type="SAM" id="MobiDB-lite"/>
    </source>
</evidence>
<dbReference type="VEuPathDB" id="FungiDB:FMAN_06730"/>
<reference evidence="3" key="1">
    <citation type="journal article" date="2016" name="Genome Biol. Evol.">
        <title>Comparative 'omics' of the Fusarium fujikuroi species complex highlights differences in genetic potential and metabolite synthesis.</title>
        <authorList>
            <person name="Niehaus E.-M."/>
            <person name="Muensterkoetter M."/>
            <person name="Proctor R.H."/>
            <person name="Brown D.W."/>
            <person name="Sharon A."/>
            <person name="Idan Y."/>
            <person name="Oren-Young L."/>
            <person name="Sieber C.M."/>
            <person name="Novak O."/>
            <person name="Pencik A."/>
            <person name="Tarkowska D."/>
            <person name="Hromadova K."/>
            <person name="Freeman S."/>
            <person name="Maymon M."/>
            <person name="Elazar M."/>
            <person name="Youssef S.A."/>
            <person name="El-Shabrawy E.S.M."/>
            <person name="Shalaby A.B.A."/>
            <person name="Houterman P."/>
            <person name="Brock N.L."/>
            <person name="Burkhardt I."/>
            <person name="Tsavkelova E.A."/>
            <person name="Dickschat J.S."/>
            <person name="Galuszka P."/>
            <person name="Gueldener U."/>
            <person name="Tudzynski B."/>
        </authorList>
    </citation>
    <scope>NUCLEOTIDE SEQUENCE [LARGE SCALE GENOMIC DNA]</scope>
    <source>
        <strain evidence="3">MRC7560</strain>
    </source>
</reference>
<dbReference type="EMBL" id="FCQH01000002">
    <property type="protein sequence ID" value="CVK85714.1"/>
    <property type="molecule type" value="Genomic_DNA"/>
</dbReference>